<evidence type="ECO:0000313" key="2">
    <source>
        <dbReference type="EMBL" id="SNV75301.1"/>
    </source>
</evidence>
<dbReference type="GO" id="GO:0016747">
    <property type="term" value="F:acyltransferase activity, transferring groups other than amino-acyl groups"/>
    <property type="evidence" value="ECO:0007669"/>
    <property type="project" value="InterPro"/>
</dbReference>
<name>A0A239ZVQ2_9STAP</name>
<dbReference type="AlphaFoldDB" id="A0A239ZVQ2"/>
<dbReference type="EMBL" id="LT906462">
    <property type="protein sequence ID" value="SNV75301.1"/>
    <property type="molecule type" value="Genomic_DNA"/>
</dbReference>
<dbReference type="Pfam" id="PF00583">
    <property type="entry name" value="Acetyltransf_1"/>
    <property type="match status" value="1"/>
</dbReference>
<gene>
    <name evidence="2" type="ORF">SAMEA4384403_01999</name>
</gene>
<dbReference type="KEGG" id="sste:SAMEA4384403_1999"/>
<dbReference type="CDD" id="cd04301">
    <property type="entry name" value="NAT_SF"/>
    <property type="match status" value="1"/>
</dbReference>
<evidence type="ECO:0000313" key="3">
    <source>
        <dbReference type="Proteomes" id="UP000242084"/>
    </source>
</evidence>
<keyword evidence="2" id="KW-0808">Transferase</keyword>
<dbReference type="InterPro" id="IPR000182">
    <property type="entry name" value="GNAT_dom"/>
</dbReference>
<keyword evidence="2" id="KW-0012">Acyltransferase</keyword>
<dbReference type="Gene3D" id="3.40.630.30">
    <property type="match status" value="1"/>
</dbReference>
<dbReference type="SUPFAM" id="SSF55729">
    <property type="entry name" value="Acyl-CoA N-acyltransferases (Nat)"/>
    <property type="match status" value="1"/>
</dbReference>
<accession>A0A239ZVQ2</accession>
<dbReference type="Proteomes" id="UP000242084">
    <property type="component" value="Chromosome 1"/>
</dbReference>
<organism evidence="2 3">
    <name type="scientific">Mammaliicoccus stepanovicii</name>
    <dbReference type="NCBI Taxonomy" id="643214"/>
    <lineage>
        <taxon>Bacteria</taxon>
        <taxon>Bacillati</taxon>
        <taxon>Bacillota</taxon>
        <taxon>Bacilli</taxon>
        <taxon>Bacillales</taxon>
        <taxon>Staphylococcaceae</taxon>
        <taxon>Mammaliicoccus</taxon>
    </lineage>
</organism>
<evidence type="ECO:0000259" key="1">
    <source>
        <dbReference type="PROSITE" id="PS51186"/>
    </source>
</evidence>
<keyword evidence="3" id="KW-1185">Reference proteome</keyword>
<proteinExistence type="predicted"/>
<feature type="domain" description="N-acetyltransferase" evidence="1">
    <location>
        <begin position="30"/>
        <end position="174"/>
    </location>
</feature>
<dbReference type="RefSeq" id="WP_229726459.1">
    <property type="nucleotide sequence ID" value="NZ_BMDM01000001.1"/>
</dbReference>
<dbReference type="InterPro" id="IPR016181">
    <property type="entry name" value="Acyl_CoA_acyltransferase"/>
</dbReference>
<dbReference type="PROSITE" id="PS51186">
    <property type="entry name" value="GNAT"/>
    <property type="match status" value="1"/>
</dbReference>
<protein>
    <submittedName>
        <fullName evidence="2">Streptothricin acetyltransferase</fullName>
        <ecNumber evidence="2">2.3.-.-</ecNumber>
    </submittedName>
</protein>
<reference evidence="2 3" key="1">
    <citation type="submission" date="2017-06" db="EMBL/GenBank/DDBJ databases">
        <authorList>
            <consortium name="Pathogen Informatics"/>
        </authorList>
    </citation>
    <scope>NUCLEOTIDE SEQUENCE [LARGE SCALE GENOMIC DNA]</scope>
    <source>
        <strain evidence="2 3">NCTC13839</strain>
    </source>
</reference>
<dbReference type="EC" id="2.3.-.-" evidence="2"/>
<sequence length="174" mass="20213">MKITIERITEKNQVALTLPNEPFNLFGKLLVSRTNQSWNHSEILTKSESMTFPDENYTLNDINRKGFAIGAFERKVCVGLAVFEYNWNNYLYLNDLKVATSHRRQDIATKLIDKAILLTKSENINGIYTVAQDNNLAANRFYLRYGFEIGGLNTKNYHFTNQQGKSDIYYYLDF</sequence>